<dbReference type="RefSeq" id="WP_110984802.1">
    <property type="nucleotide sequence ID" value="NZ_CAWNWM010000002.1"/>
</dbReference>
<name>A0A2W1JMT5_9CYAN</name>
<reference evidence="1 2" key="1">
    <citation type="journal article" date="2018" name="Sci. Rep.">
        <title>A novel species of the marine cyanobacterium Acaryochloris with a unique pigment content and lifestyle.</title>
        <authorList>
            <person name="Partensky F."/>
            <person name="Six C."/>
            <person name="Ratin M."/>
            <person name="Garczarek L."/>
            <person name="Vaulot D."/>
            <person name="Probert I."/>
            <person name="Calteau A."/>
            <person name="Gourvil P."/>
            <person name="Marie D."/>
            <person name="Grebert T."/>
            <person name="Bouchier C."/>
            <person name="Le Panse S."/>
            <person name="Gachenot M."/>
            <person name="Rodriguez F."/>
            <person name="Garrido J.L."/>
        </authorList>
    </citation>
    <scope>NUCLEOTIDE SEQUENCE [LARGE SCALE GENOMIC DNA]</scope>
    <source>
        <strain evidence="1 2">RCC1774</strain>
    </source>
</reference>
<evidence type="ECO:0008006" key="3">
    <source>
        <dbReference type="Google" id="ProtNLM"/>
    </source>
</evidence>
<keyword evidence="2" id="KW-1185">Reference proteome</keyword>
<accession>A0A2W1JMT5</accession>
<protein>
    <recommendedName>
        <fullName evidence="3">Asparaginase</fullName>
    </recommendedName>
</protein>
<gene>
    <name evidence="1" type="ORF">C1752_00829</name>
</gene>
<evidence type="ECO:0000313" key="2">
    <source>
        <dbReference type="Proteomes" id="UP000248857"/>
    </source>
</evidence>
<dbReference type="PANTHER" id="PTHR42110:SF1">
    <property type="entry name" value="L-ASPARAGINASE, PUTATIVE (AFU_ORTHOLOGUE AFUA_3G11890)-RELATED"/>
    <property type="match status" value="1"/>
</dbReference>
<comment type="caution">
    <text evidence="1">The sequence shown here is derived from an EMBL/GenBank/DDBJ whole genome shotgun (WGS) entry which is preliminary data.</text>
</comment>
<dbReference type="EMBL" id="PQWO01000002">
    <property type="protein sequence ID" value="PZD74643.1"/>
    <property type="molecule type" value="Genomic_DNA"/>
</dbReference>
<dbReference type="PANTHER" id="PTHR42110">
    <property type="entry name" value="L-ASPARAGINASE, PUTATIVE (AFU_ORTHOLOGUE AFUA_3G11890)-RELATED"/>
    <property type="match status" value="1"/>
</dbReference>
<dbReference type="InterPro" id="IPR010349">
    <property type="entry name" value="Asparaginase_II"/>
</dbReference>
<evidence type="ECO:0000313" key="1">
    <source>
        <dbReference type="EMBL" id="PZD74643.1"/>
    </source>
</evidence>
<organism evidence="1 2">
    <name type="scientific">Acaryochloris thomasi RCC1774</name>
    <dbReference type="NCBI Taxonomy" id="1764569"/>
    <lineage>
        <taxon>Bacteria</taxon>
        <taxon>Bacillati</taxon>
        <taxon>Cyanobacteriota</taxon>
        <taxon>Cyanophyceae</taxon>
        <taxon>Acaryochloridales</taxon>
        <taxon>Acaryochloridaceae</taxon>
        <taxon>Acaryochloris</taxon>
        <taxon>Acaryochloris thomasi</taxon>
    </lineage>
</organism>
<dbReference type="Proteomes" id="UP000248857">
    <property type="component" value="Unassembled WGS sequence"/>
</dbReference>
<dbReference type="AlphaFoldDB" id="A0A2W1JMT5"/>
<dbReference type="Pfam" id="PF06089">
    <property type="entry name" value="Asparaginase_II"/>
    <property type="match status" value="1"/>
</dbReference>
<dbReference type="OrthoDB" id="9770793at2"/>
<sequence length="317" mass="34576">MNMGKRKSTAALDIHLLREGIIESKHHAEVVVCDQRGRVLSTAGNVETSYFVRSALKPFQALAVTTTGTMGQFELSDRDLAIVCGSHQGNLDQVRQVFNVLWRCDVDPSLLKCPIPKGSSSPLQHTCSGKHAGMLAVCQQCNWPLQTYHQNRHPLQQLILAKLAEMLQMPAAEFIAARDDCGVPTYCMELAQMAALYAKLAAGDNLDLERIVRAMTHHPTLVSGAEHFDTDLMDLTAGEIVSKSGAEGIQCIGRVSEGMGLAIKVKDGAKRAKYAAAIHVLKELGWITPTVADTLAEQYLILSNCKRLEVLGELSMI</sequence>
<proteinExistence type="predicted"/>